<comment type="caution">
    <text evidence="1">The sequence shown here is derived from an EMBL/GenBank/DDBJ whole genome shotgun (WGS) entry which is preliminary data.</text>
</comment>
<name>A0AAD4RVA1_9MAGN</name>
<protein>
    <submittedName>
        <fullName evidence="1">Uncharacterized protein</fullName>
    </submittedName>
</protein>
<dbReference type="Proteomes" id="UP001202328">
    <property type="component" value="Unassembled WGS sequence"/>
</dbReference>
<gene>
    <name evidence="1" type="ORF">MKW98_011854</name>
    <name evidence="2" type="ORF">MKW98_020506</name>
</gene>
<sequence length="50" mass="5703">VMGLWPRATSSQLRRVLQVCYWKLQWLAEGPRGLLICSYSFCTSVLNLSA</sequence>
<dbReference type="AlphaFoldDB" id="A0AAD4RVA1"/>
<evidence type="ECO:0000313" key="1">
    <source>
        <dbReference type="EMBL" id="KAI3833678.1"/>
    </source>
</evidence>
<proteinExistence type="predicted"/>
<accession>A0AAD4RVA1</accession>
<keyword evidence="3" id="KW-1185">Reference proteome</keyword>
<dbReference type="EMBL" id="JAJJMB010017936">
    <property type="protein sequence ID" value="KAI3833678.1"/>
    <property type="molecule type" value="Genomic_DNA"/>
</dbReference>
<feature type="non-terminal residue" evidence="1">
    <location>
        <position position="1"/>
    </location>
</feature>
<organism evidence="1 3">
    <name type="scientific">Papaver atlanticum</name>
    <dbReference type="NCBI Taxonomy" id="357466"/>
    <lineage>
        <taxon>Eukaryota</taxon>
        <taxon>Viridiplantae</taxon>
        <taxon>Streptophyta</taxon>
        <taxon>Embryophyta</taxon>
        <taxon>Tracheophyta</taxon>
        <taxon>Spermatophyta</taxon>
        <taxon>Magnoliopsida</taxon>
        <taxon>Ranunculales</taxon>
        <taxon>Papaveraceae</taxon>
        <taxon>Papaveroideae</taxon>
        <taxon>Papaver</taxon>
    </lineage>
</organism>
<dbReference type="EMBL" id="JAJJMB010011701">
    <property type="protein sequence ID" value="KAI3900466.1"/>
    <property type="molecule type" value="Genomic_DNA"/>
</dbReference>
<reference evidence="1" key="1">
    <citation type="submission" date="2022-04" db="EMBL/GenBank/DDBJ databases">
        <title>A functionally conserved STORR gene fusion in Papaver species that diverged 16.8 million years ago.</title>
        <authorList>
            <person name="Catania T."/>
        </authorList>
    </citation>
    <scope>NUCLEOTIDE SEQUENCE</scope>
    <source>
        <strain evidence="1">S-188037</strain>
    </source>
</reference>
<evidence type="ECO:0000313" key="3">
    <source>
        <dbReference type="Proteomes" id="UP001202328"/>
    </source>
</evidence>
<evidence type="ECO:0000313" key="2">
    <source>
        <dbReference type="EMBL" id="KAI3900466.1"/>
    </source>
</evidence>